<dbReference type="PANTHER" id="PTHR32552">
    <property type="entry name" value="FERRICHROME IRON RECEPTOR-RELATED"/>
    <property type="match status" value="1"/>
</dbReference>
<dbReference type="Gene3D" id="2.40.170.20">
    <property type="entry name" value="TonB-dependent receptor, beta-barrel domain"/>
    <property type="match status" value="2"/>
</dbReference>
<evidence type="ECO:0000256" key="1">
    <source>
        <dbReference type="ARBA" id="ARBA00004571"/>
    </source>
</evidence>
<dbReference type="Pfam" id="PF07715">
    <property type="entry name" value="Plug"/>
    <property type="match status" value="1"/>
</dbReference>
<evidence type="ECO:0000256" key="4">
    <source>
        <dbReference type="ARBA" id="ARBA00022496"/>
    </source>
</evidence>
<evidence type="ECO:0000256" key="8">
    <source>
        <dbReference type="ARBA" id="ARBA00023077"/>
    </source>
</evidence>
<dbReference type="PANTHER" id="PTHR32552:SF81">
    <property type="entry name" value="TONB-DEPENDENT OUTER MEMBRANE RECEPTOR"/>
    <property type="match status" value="1"/>
</dbReference>
<evidence type="ECO:0000256" key="7">
    <source>
        <dbReference type="ARBA" id="ARBA00023065"/>
    </source>
</evidence>
<evidence type="ECO:0000259" key="15">
    <source>
        <dbReference type="Pfam" id="PF00593"/>
    </source>
</evidence>
<keyword evidence="3 11" id="KW-1134">Transmembrane beta strand</keyword>
<keyword evidence="8 12" id="KW-0798">TonB box</keyword>
<keyword evidence="9 11" id="KW-0472">Membrane</keyword>
<keyword evidence="6" id="KW-0408">Iron</keyword>
<keyword evidence="14" id="KW-0732">Signal</keyword>
<reference evidence="17 18" key="1">
    <citation type="submission" date="2014-10" db="EMBL/GenBank/DDBJ databases">
        <title>Draft genome sequence of Novosphingobium subterraneum DSM 12447.</title>
        <authorList>
            <person name="Gan H.M."/>
            <person name="Gan H.Y."/>
            <person name="Savka M.A."/>
        </authorList>
    </citation>
    <scope>NUCLEOTIDE SEQUENCE [LARGE SCALE GENOMIC DNA]</scope>
    <source>
        <strain evidence="17 18">DSM 12447</strain>
    </source>
</reference>
<gene>
    <name evidence="17" type="ORF">NJ75_02483</name>
</gene>
<protein>
    <submittedName>
        <fullName evidence="17">TonB-dependent receptor</fullName>
    </submittedName>
</protein>
<evidence type="ECO:0000256" key="11">
    <source>
        <dbReference type="PROSITE-ProRule" id="PRU01360"/>
    </source>
</evidence>
<evidence type="ECO:0000256" key="9">
    <source>
        <dbReference type="ARBA" id="ARBA00023136"/>
    </source>
</evidence>
<keyword evidence="17" id="KW-0675">Receptor</keyword>
<keyword evidence="5 11" id="KW-0812">Transmembrane</keyword>
<dbReference type="GO" id="GO:0006826">
    <property type="term" value="P:iron ion transport"/>
    <property type="evidence" value="ECO:0007669"/>
    <property type="project" value="UniProtKB-KW"/>
</dbReference>
<keyword evidence="10 11" id="KW-0998">Cell outer membrane</keyword>
<name>A0A0B9A5I5_9SPHN</name>
<comment type="subcellular location">
    <subcellularLocation>
        <location evidence="1 11">Cell outer membrane</location>
        <topology evidence="1 11">Multi-pass membrane protein</topology>
    </subcellularLocation>
</comment>
<evidence type="ECO:0000259" key="16">
    <source>
        <dbReference type="Pfam" id="PF07715"/>
    </source>
</evidence>
<evidence type="ECO:0000313" key="17">
    <source>
        <dbReference type="EMBL" id="KHS45876.1"/>
    </source>
</evidence>
<evidence type="ECO:0000256" key="6">
    <source>
        <dbReference type="ARBA" id="ARBA00023004"/>
    </source>
</evidence>
<feature type="short sequence motif" description="TonB box" evidence="12">
    <location>
        <begin position="46"/>
        <end position="52"/>
    </location>
</feature>
<dbReference type="PROSITE" id="PS52016">
    <property type="entry name" value="TONB_DEPENDENT_REC_3"/>
    <property type="match status" value="1"/>
</dbReference>
<dbReference type="EMBL" id="JRVC01000011">
    <property type="protein sequence ID" value="KHS45876.1"/>
    <property type="molecule type" value="Genomic_DNA"/>
</dbReference>
<feature type="signal peptide" evidence="14">
    <location>
        <begin position="1"/>
        <end position="27"/>
    </location>
</feature>
<feature type="chain" id="PRO_5002145636" evidence="14">
    <location>
        <begin position="28"/>
        <end position="869"/>
    </location>
</feature>
<dbReference type="InterPro" id="IPR010916">
    <property type="entry name" value="TonB_box_CS"/>
</dbReference>
<evidence type="ECO:0000256" key="10">
    <source>
        <dbReference type="ARBA" id="ARBA00023237"/>
    </source>
</evidence>
<comment type="similarity">
    <text evidence="11 13">Belongs to the TonB-dependent receptor family.</text>
</comment>
<accession>A0A0B9A5I5</accession>
<dbReference type="InterPro" id="IPR012910">
    <property type="entry name" value="Plug_dom"/>
</dbReference>
<dbReference type="PROSITE" id="PS51257">
    <property type="entry name" value="PROKAR_LIPOPROTEIN"/>
    <property type="match status" value="1"/>
</dbReference>
<comment type="caution">
    <text evidence="17">The sequence shown here is derived from an EMBL/GenBank/DDBJ whole genome shotgun (WGS) entry which is preliminary data.</text>
</comment>
<keyword evidence="4" id="KW-0410">Iron transport</keyword>
<dbReference type="PATRIC" id="fig|48936.3.peg.2489"/>
<evidence type="ECO:0000256" key="12">
    <source>
        <dbReference type="PROSITE-ProRule" id="PRU10143"/>
    </source>
</evidence>
<dbReference type="STRING" id="48936.NJ75_02483"/>
<keyword evidence="7" id="KW-0406">Ion transport</keyword>
<evidence type="ECO:0000256" key="3">
    <source>
        <dbReference type="ARBA" id="ARBA00022452"/>
    </source>
</evidence>
<dbReference type="Proteomes" id="UP000031338">
    <property type="component" value="Unassembled WGS sequence"/>
</dbReference>
<dbReference type="InterPro" id="IPR039426">
    <property type="entry name" value="TonB-dep_rcpt-like"/>
</dbReference>
<dbReference type="SUPFAM" id="SSF56935">
    <property type="entry name" value="Porins"/>
    <property type="match status" value="1"/>
</dbReference>
<dbReference type="InterPro" id="IPR036942">
    <property type="entry name" value="Beta-barrel_TonB_sf"/>
</dbReference>
<feature type="domain" description="TonB-dependent receptor plug" evidence="16">
    <location>
        <begin position="58"/>
        <end position="167"/>
    </location>
</feature>
<evidence type="ECO:0000313" key="18">
    <source>
        <dbReference type="Proteomes" id="UP000031338"/>
    </source>
</evidence>
<dbReference type="Pfam" id="PF00593">
    <property type="entry name" value="TonB_dep_Rec_b-barrel"/>
    <property type="match status" value="1"/>
</dbReference>
<evidence type="ECO:0000256" key="2">
    <source>
        <dbReference type="ARBA" id="ARBA00022448"/>
    </source>
</evidence>
<evidence type="ECO:0000256" key="5">
    <source>
        <dbReference type="ARBA" id="ARBA00022692"/>
    </source>
</evidence>
<dbReference type="AlphaFoldDB" id="A0A0B9A5I5"/>
<dbReference type="PROSITE" id="PS00430">
    <property type="entry name" value="TONB_DEPENDENT_REC_1"/>
    <property type="match status" value="1"/>
</dbReference>
<feature type="domain" description="TonB-dependent receptor-like beta-barrel" evidence="15">
    <location>
        <begin position="366"/>
        <end position="833"/>
    </location>
</feature>
<proteinExistence type="inferred from homology"/>
<organism evidence="17 18">
    <name type="scientific">Novosphingobium subterraneum</name>
    <dbReference type="NCBI Taxonomy" id="48936"/>
    <lineage>
        <taxon>Bacteria</taxon>
        <taxon>Pseudomonadati</taxon>
        <taxon>Pseudomonadota</taxon>
        <taxon>Alphaproteobacteria</taxon>
        <taxon>Sphingomonadales</taxon>
        <taxon>Sphingomonadaceae</taxon>
        <taxon>Novosphingobium</taxon>
    </lineage>
</organism>
<keyword evidence="18" id="KW-1185">Reference proteome</keyword>
<dbReference type="InterPro" id="IPR000531">
    <property type="entry name" value="Beta-barrel_TonB"/>
</dbReference>
<evidence type="ECO:0000256" key="14">
    <source>
        <dbReference type="SAM" id="SignalP"/>
    </source>
</evidence>
<sequence>MVTAFRTNLLCATALSIACALAVPAHAQDAASQGEKPEAQEGGLETIVVTAQKREQNLQDVPAAVSAIGGETLRTRGITETSDLMGAIPSLQVTTPYGRTQPNFSLRGISVANEFSASTASPVGVYVDEVYQSFRASHGLQLYDIDRVEVLRGPQGTLYGRNTTGGAISFFTRKPDLGEANGYLTAGYANYDTFTVQGAAEATLVPDILGVRVAGTFAKGDGWQRNVLPGNERDLGTTDTIGGRISIRFRPDPDLDINLKLYAAKDDPWGTAPYAGGQLAGGQDALGYSRYDPQPFLGGRLLRDNEVAVDRVGKNISKSKGIALNIKWDVSDQFSVTSITGYDTGDYINNPDDCDGGPADLCSIGLTSTSKNFNQDLRFSYSNDRLDIIAGLYYGRDKVKTVNYPDFFGALRPLLLGAGLPGSYNNAAIGTPDAIRYIPAFAANPALGPGDAGFCDAIEINPNGFLDARSLIALQTDIAINNTGNGGMGGSFSAGCAGAGAPPFTPILGEQRFDVSRPSKAIYGDVTWKATERLTVAVGARYTQDKVNYLNGSTFLYALDGTTPVVNLIPYSNPYNPNLAPLEQREKANRLTGRINVSYEFADDIMGYLQYSRGYRSGSFNGLAYQGVNQVYYIQPEKVNAYEAGLKTRLFDRRVQLNLAGFYYEYSNHQVTQAVGATTFTRSANGRLFGGEAELAWQVADTLRFDASLGYLNSKYKGNVIDPANPASPTLNVNGNPFPNAPEVTFQAGFDWDMIDDGTNKLTLRGDASYMGKYYFDPFKNYGQTPCDTPPAGSNITLAGKAITCANPGYWLANARLTYAHDNMSVSLWAKNLFDKYYYTYGLNLNVFGYDYLNRGMPRTYGVEATVKF</sequence>
<evidence type="ECO:0000256" key="13">
    <source>
        <dbReference type="RuleBase" id="RU003357"/>
    </source>
</evidence>
<dbReference type="GO" id="GO:0009279">
    <property type="term" value="C:cell outer membrane"/>
    <property type="evidence" value="ECO:0007669"/>
    <property type="project" value="UniProtKB-SubCell"/>
</dbReference>
<keyword evidence="2 11" id="KW-0813">Transport</keyword>